<name>A0A2J8A5B6_9CHLO</name>
<keyword evidence="1" id="KW-0732">Signal</keyword>
<dbReference type="AlphaFoldDB" id="A0A2J8A5B6"/>
<feature type="signal peptide" evidence="1">
    <location>
        <begin position="1"/>
        <end position="25"/>
    </location>
</feature>
<keyword evidence="4" id="KW-1185">Reference proteome</keyword>
<evidence type="ECO:0000259" key="2">
    <source>
        <dbReference type="Pfam" id="PF03992"/>
    </source>
</evidence>
<reference evidence="3 4" key="1">
    <citation type="journal article" date="2017" name="Mol. Biol. Evol.">
        <title>The 4-celled Tetrabaena socialis nuclear genome reveals the essential components for genetic control of cell number at the origin of multicellularity in the volvocine lineage.</title>
        <authorList>
            <person name="Featherston J."/>
            <person name="Arakaki Y."/>
            <person name="Hanschen E.R."/>
            <person name="Ferris P.J."/>
            <person name="Michod R.E."/>
            <person name="Olson B.J.S.C."/>
            <person name="Nozaki H."/>
            <person name="Durand P.M."/>
        </authorList>
    </citation>
    <scope>NUCLEOTIDE SEQUENCE [LARGE SCALE GENOMIC DNA]</scope>
    <source>
        <strain evidence="3 4">NIES-571</strain>
    </source>
</reference>
<feature type="chain" id="PRO_5014405627" description="ABM domain-containing protein" evidence="1">
    <location>
        <begin position="26"/>
        <end position="120"/>
    </location>
</feature>
<evidence type="ECO:0000313" key="3">
    <source>
        <dbReference type="EMBL" id="PNH07695.1"/>
    </source>
</evidence>
<proteinExistence type="predicted"/>
<dbReference type="OrthoDB" id="531382at2759"/>
<comment type="caution">
    <text evidence="3">The sequence shown here is derived from an EMBL/GenBank/DDBJ whole genome shotgun (WGS) entry which is preliminary data.</text>
</comment>
<dbReference type="Proteomes" id="UP000236333">
    <property type="component" value="Unassembled WGS sequence"/>
</dbReference>
<sequence>MARAHLLAATALLAALLCLSAPASAARIRMRSDSPDGLTALKWAQQLGRREDMPAFMAIKYTIAPCMHETFMDEWMRFEKTLRDAKGLDFYQLTKPTDMNTEFHAYTEWESHKALMEHLE</sequence>
<dbReference type="InterPro" id="IPR011008">
    <property type="entry name" value="Dimeric_a/b-barrel"/>
</dbReference>
<gene>
    <name evidence="3" type="ORF">TSOC_005867</name>
</gene>
<dbReference type="Gene3D" id="3.30.70.100">
    <property type="match status" value="1"/>
</dbReference>
<organism evidence="3 4">
    <name type="scientific">Tetrabaena socialis</name>
    <dbReference type="NCBI Taxonomy" id="47790"/>
    <lineage>
        <taxon>Eukaryota</taxon>
        <taxon>Viridiplantae</taxon>
        <taxon>Chlorophyta</taxon>
        <taxon>core chlorophytes</taxon>
        <taxon>Chlorophyceae</taxon>
        <taxon>CS clade</taxon>
        <taxon>Chlamydomonadales</taxon>
        <taxon>Tetrabaenaceae</taxon>
        <taxon>Tetrabaena</taxon>
    </lineage>
</organism>
<protein>
    <recommendedName>
        <fullName evidence="2">ABM domain-containing protein</fullName>
    </recommendedName>
</protein>
<feature type="domain" description="ABM" evidence="2">
    <location>
        <begin position="57"/>
        <end position="119"/>
    </location>
</feature>
<dbReference type="Pfam" id="PF03992">
    <property type="entry name" value="ABM"/>
    <property type="match status" value="1"/>
</dbReference>
<accession>A0A2J8A5B6</accession>
<dbReference type="EMBL" id="PGGS01000166">
    <property type="protein sequence ID" value="PNH07695.1"/>
    <property type="molecule type" value="Genomic_DNA"/>
</dbReference>
<evidence type="ECO:0000256" key="1">
    <source>
        <dbReference type="SAM" id="SignalP"/>
    </source>
</evidence>
<evidence type="ECO:0000313" key="4">
    <source>
        <dbReference type="Proteomes" id="UP000236333"/>
    </source>
</evidence>
<dbReference type="InterPro" id="IPR007138">
    <property type="entry name" value="ABM_dom"/>
</dbReference>
<dbReference type="SUPFAM" id="SSF54909">
    <property type="entry name" value="Dimeric alpha+beta barrel"/>
    <property type="match status" value="1"/>
</dbReference>